<dbReference type="EMBL" id="LR796523">
    <property type="protein sequence ID" value="CAB4149615.1"/>
    <property type="molecule type" value="Genomic_DNA"/>
</dbReference>
<reference evidence="1" key="1">
    <citation type="submission" date="2020-04" db="EMBL/GenBank/DDBJ databases">
        <authorList>
            <person name="Chiriac C."/>
            <person name="Salcher M."/>
            <person name="Ghai R."/>
            <person name="Kavagutti S V."/>
        </authorList>
    </citation>
    <scope>NUCLEOTIDE SEQUENCE</scope>
</reference>
<organism evidence="1">
    <name type="scientific">uncultured Caudovirales phage</name>
    <dbReference type="NCBI Taxonomy" id="2100421"/>
    <lineage>
        <taxon>Viruses</taxon>
        <taxon>Duplodnaviria</taxon>
        <taxon>Heunggongvirae</taxon>
        <taxon>Uroviricota</taxon>
        <taxon>Caudoviricetes</taxon>
        <taxon>Peduoviridae</taxon>
        <taxon>Maltschvirus</taxon>
        <taxon>Maltschvirus maltsch</taxon>
    </lineage>
</organism>
<accession>A0A6J5MR15</accession>
<sequence>MFTTITEVKTITGKIVKADLIQRAQYVIESYTGKFEADITDTKDLQILKRATAYQSAYMLNNEDIVFEQMAVSTTMQNDASTTFKQGDTVSPFIAPMAVMVCSKLSFFKSRSIKTGKIVSNDVYPDWIQI</sequence>
<gene>
    <name evidence="1" type="ORF">UFOVP552_13</name>
</gene>
<name>A0A6J5MR15_9CAUD</name>
<protein>
    <submittedName>
        <fullName evidence="1">Uncharacterized protein</fullName>
    </submittedName>
</protein>
<evidence type="ECO:0000313" key="1">
    <source>
        <dbReference type="EMBL" id="CAB4149615.1"/>
    </source>
</evidence>
<proteinExistence type="predicted"/>